<comment type="caution">
    <text evidence="1">The sequence shown here is derived from an EMBL/GenBank/DDBJ whole genome shotgun (WGS) entry which is preliminary data.</text>
</comment>
<evidence type="ECO:0000313" key="2">
    <source>
        <dbReference type="Proteomes" id="UP000320523"/>
    </source>
</evidence>
<dbReference type="EMBL" id="SFAT01000110">
    <property type="protein sequence ID" value="TRU96694.1"/>
    <property type="molecule type" value="Genomic_DNA"/>
</dbReference>
<accession>A0A552JML4</accession>
<protein>
    <submittedName>
        <fullName evidence="1">Uncharacterized protein</fullName>
    </submittedName>
</protein>
<evidence type="ECO:0000313" key="1">
    <source>
        <dbReference type="EMBL" id="TRU96694.1"/>
    </source>
</evidence>
<organism evidence="1 2">
    <name type="scientific">Microcystis wesenbergii Mw_QC_S_20081001_S30D</name>
    <dbReference type="NCBI Taxonomy" id="2486245"/>
    <lineage>
        <taxon>Bacteria</taxon>
        <taxon>Bacillati</taxon>
        <taxon>Cyanobacteriota</taxon>
        <taxon>Cyanophyceae</taxon>
        <taxon>Oscillatoriophycideae</taxon>
        <taxon>Chroococcales</taxon>
        <taxon>Microcystaceae</taxon>
        <taxon>Microcystis</taxon>
    </lineage>
</organism>
<reference evidence="1 2" key="1">
    <citation type="submission" date="2019-01" db="EMBL/GenBank/DDBJ databases">
        <title>Coherence of Microcystis species and biogeography revealed through population genomics.</title>
        <authorList>
            <person name="Perez-Carrascal O.M."/>
            <person name="Terrat Y."/>
            <person name="Giani A."/>
            <person name="Fortin N."/>
            <person name="Tromas N."/>
            <person name="Shapiro B.J."/>
        </authorList>
    </citation>
    <scope>NUCLEOTIDE SEQUENCE [LARGE SCALE GENOMIC DNA]</scope>
    <source>
        <strain evidence="1">Mw_QC_S_20081001_S30D</strain>
    </source>
</reference>
<proteinExistence type="predicted"/>
<dbReference type="AlphaFoldDB" id="A0A552JML4"/>
<dbReference type="Proteomes" id="UP000320523">
    <property type="component" value="Unassembled WGS sequence"/>
</dbReference>
<sequence length="627" mass="69951">MTHSIKRQVKPGKAKRIILSTLADMLSELENQEIRKNFTDESFRKSEPACFPKDYSSSEWFAVLKNQVFNLTQDFPHLKPLGINLDHWLTQFENTPINSHHLFASWQKLLKLFNSFGYKQFSEASLSYVSIEIENNYLVVNSNSQQLRLKDGSEATSFLVGITRLNELIRLENRPPTQAEFIAIQVAKHYLKMGERVDYPYANWGTSGFRQFQSLISITDPGIGHIQGTATKAAYLNGIIVHIEHLERANQGRNQIESYRIPSNQDVAIVRLLIGSDAPTSSYVGRPVFENGFEYGFLKTVHTVGAAVSELFSSGLAECKIAIEGMTTTQAIQYMQCLKGIVRRNKHTQILSAAFNINTPIVDDRPQSPYCVVKKLDIGIVGIELALAGGFDKVTWDGSADVYPSKCVLEQLTHEEALILVHKAHEKGLLTYFSAGFKFNNLALSVYTGVDGVGVGGAQILRLMDKSTGYHGPFLPENISKILGIRDEAAKSWLGQAAILLARLDRMFFEKSLTVEQNLYRLELFEAVAKQEQARCQKLLANFARIIALPPDSEHPLIAWAKRILSAGKKSLLAQNKSSQEWASLIWDLQKGIANIDLDLLEEVLLIEKKPTGIPSTVSLPKSALAA</sequence>
<gene>
    <name evidence="1" type="ORF">EWV75_10555</name>
</gene>
<name>A0A552JML4_9CHRO</name>